<dbReference type="SUPFAM" id="SSF158573">
    <property type="entry name" value="GINS helical bundle-like"/>
    <property type="match status" value="1"/>
</dbReference>
<dbReference type="InterPro" id="IPR021151">
    <property type="entry name" value="GINS_A"/>
</dbReference>
<organism evidence="10 11">
    <name type="scientific">Ustilago trichophora</name>
    <dbReference type="NCBI Taxonomy" id="86804"/>
    <lineage>
        <taxon>Eukaryota</taxon>
        <taxon>Fungi</taxon>
        <taxon>Dikarya</taxon>
        <taxon>Basidiomycota</taxon>
        <taxon>Ustilaginomycotina</taxon>
        <taxon>Ustilaginomycetes</taxon>
        <taxon>Ustilaginales</taxon>
        <taxon>Ustilaginaceae</taxon>
        <taxon>Ustilago</taxon>
    </lineage>
</organism>
<dbReference type="Gene3D" id="1.20.58.1020">
    <property type="match status" value="1"/>
</dbReference>
<dbReference type="GO" id="GO:0006260">
    <property type="term" value="P:DNA replication"/>
    <property type="evidence" value="ECO:0007669"/>
    <property type="project" value="UniProtKB-KW"/>
</dbReference>
<name>A0A5C3DU20_9BASI</name>
<evidence type="ECO:0000313" key="11">
    <source>
        <dbReference type="Proteomes" id="UP000324022"/>
    </source>
</evidence>
<proteinExistence type="inferred from homology"/>
<accession>A0A5C3DU20</accession>
<protein>
    <recommendedName>
        <fullName evidence="4">DNA replication complex GINS protein PSF2</fullName>
    </recommendedName>
    <alternativeName>
        <fullName evidence="3">DNA replication complex GINS protein psf2</fullName>
    </alternativeName>
</protein>
<evidence type="ECO:0000256" key="3">
    <source>
        <dbReference type="ARBA" id="ARBA00013969"/>
    </source>
</evidence>
<evidence type="ECO:0000256" key="1">
    <source>
        <dbReference type="ARBA" id="ARBA00004123"/>
    </source>
</evidence>
<dbReference type="SUPFAM" id="SSF160059">
    <property type="entry name" value="PriA/YqbF domain"/>
    <property type="match status" value="1"/>
</dbReference>
<feature type="domain" description="GINS subunit" evidence="8">
    <location>
        <begin position="96"/>
        <end position="196"/>
    </location>
</feature>
<evidence type="ECO:0000313" key="10">
    <source>
        <dbReference type="EMBL" id="SPO21718.1"/>
    </source>
</evidence>
<feature type="compositionally biased region" description="Polar residues" evidence="7">
    <location>
        <begin position="273"/>
        <end position="289"/>
    </location>
</feature>
<sequence length="335" mass="36345">MSSSFASTSSAPGSVASSSLSVSSHARGCSATDLDLATTSLTSTSLTIIPLTSVDRVRLLSGIYGPFRPPQPSSVPLWVALHLKKRKKAILVAPTWLTVDALTETLKHETTQPGFSPLPHYWIGVSQTLLSHAPDDIPNSNRVRALLKDIREARQSKILSGVPMLNSVHLQMHNISAHEVAELRGFFATAFSHLKSLRPPSEVDAETKLQAEFDASNRWLLMPSLPSGLNESGVGMGGSGESIERSYPVAHEDESMNTSFTDDSALYAQHLSRTTPARQPRKSNVSDSGYYSAPNARRSASPPQQAQQRQRPAHSDLSDANRPPRFAVDDEDDDV</sequence>
<evidence type="ECO:0000256" key="5">
    <source>
        <dbReference type="ARBA" id="ARBA00022705"/>
    </source>
</evidence>
<dbReference type="GO" id="GO:0000811">
    <property type="term" value="C:GINS complex"/>
    <property type="evidence" value="ECO:0007669"/>
    <property type="project" value="TreeGrafter"/>
</dbReference>
<comment type="subcellular location">
    <subcellularLocation>
        <location evidence="1">Nucleus</location>
    </subcellularLocation>
</comment>
<evidence type="ECO:0000256" key="4">
    <source>
        <dbReference type="ARBA" id="ARBA00015139"/>
    </source>
</evidence>
<dbReference type="GO" id="GO:0000727">
    <property type="term" value="P:double-strand break repair via break-induced replication"/>
    <property type="evidence" value="ECO:0007669"/>
    <property type="project" value="TreeGrafter"/>
</dbReference>
<evidence type="ECO:0000256" key="7">
    <source>
        <dbReference type="SAM" id="MobiDB-lite"/>
    </source>
</evidence>
<dbReference type="Pfam" id="PF05916">
    <property type="entry name" value="Sld5"/>
    <property type="match status" value="1"/>
</dbReference>
<dbReference type="PANTHER" id="PTHR12772">
    <property type="entry name" value="DNA REPLICATION COMPLEX GINS PROTEIN PSF2"/>
    <property type="match status" value="1"/>
</dbReference>
<evidence type="ECO:0000259" key="8">
    <source>
        <dbReference type="Pfam" id="PF05916"/>
    </source>
</evidence>
<keyword evidence="6" id="KW-0539">Nucleus</keyword>
<gene>
    <name evidence="10" type="ORF">UTRI_01201_B</name>
</gene>
<dbReference type="EMBL" id="OOIN01000003">
    <property type="protein sequence ID" value="SPO21718.1"/>
    <property type="molecule type" value="Genomic_DNA"/>
</dbReference>
<evidence type="ECO:0000256" key="6">
    <source>
        <dbReference type="ARBA" id="ARBA00023242"/>
    </source>
</evidence>
<feature type="compositionally biased region" description="Low complexity" evidence="7">
    <location>
        <begin position="296"/>
        <end position="310"/>
    </location>
</feature>
<reference evidence="10 11" key="1">
    <citation type="submission" date="2018-03" db="EMBL/GenBank/DDBJ databases">
        <authorList>
            <person name="Guldener U."/>
        </authorList>
    </citation>
    <scope>NUCLEOTIDE SEQUENCE [LARGE SCALE GENOMIC DNA]</scope>
    <source>
        <strain evidence="10 11">NBRC100155</strain>
    </source>
</reference>
<dbReference type="Proteomes" id="UP000324022">
    <property type="component" value="Unassembled WGS sequence"/>
</dbReference>
<dbReference type="Pfam" id="PF25005">
    <property type="entry name" value="PSF2_N"/>
    <property type="match status" value="1"/>
</dbReference>
<feature type="region of interest" description="Disordered" evidence="7">
    <location>
        <begin position="273"/>
        <end position="335"/>
    </location>
</feature>
<dbReference type="FunFam" id="1.20.58.1020:FF:000001">
    <property type="entry name" value="DNA replication complex GINS protein PSF2"/>
    <property type="match status" value="1"/>
</dbReference>
<dbReference type="InterPro" id="IPR056784">
    <property type="entry name" value="PSF2_N"/>
</dbReference>
<dbReference type="CDD" id="cd11712">
    <property type="entry name" value="GINS_A_psf2"/>
    <property type="match status" value="1"/>
</dbReference>
<dbReference type="Gene3D" id="3.40.5.50">
    <property type="match status" value="1"/>
</dbReference>
<dbReference type="CDD" id="cd21694">
    <property type="entry name" value="GINS_B_Psf2"/>
    <property type="match status" value="1"/>
</dbReference>
<keyword evidence="11" id="KW-1185">Reference proteome</keyword>
<keyword evidence="5" id="KW-0235">DNA replication</keyword>
<dbReference type="InterPro" id="IPR007257">
    <property type="entry name" value="GINS_Psf2"/>
</dbReference>
<dbReference type="AlphaFoldDB" id="A0A5C3DU20"/>
<dbReference type="OrthoDB" id="1938138at2759"/>
<evidence type="ECO:0000256" key="2">
    <source>
        <dbReference type="ARBA" id="ARBA00010565"/>
    </source>
</evidence>
<dbReference type="PANTHER" id="PTHR12772:SF0">
    <property type="entry name" value="DNA REPLICATION COMPLEX GINS PROTEIN PSF2"/>
    <property type="match status" value="1"/>
</dbReference>
<comment type="similarity">
    <text evidence="2">Belongs to the GINS2/PSF2 family.</text>
</comment>
<dbReference type="InterPro" id="IPR036224">
    <property type="entry name" value="GINS_bundle-like_dom_sf"/>
</dbReference>
<feature type="domain" description="DNA replication complex GINS protein PSF2 N-terminal" evidence="9">
    <location>
        <begin position="45"/>
        <end position="90"/>
    </location>
</feature>
<evidence type="ECO:0000259" key="9">
    <source>
        <dbReference type="Pfam" id="PF25005"/>
    </source>
</evidence>